<dbReference type="InterPro" id="IPR032808">
    <property type="entry name" value="DoxX"/>
</dbReference>
<protein>
    <recommendedName>
        <fullName evidence="7">DoxX family membrane protein</fullName>
    </recommendedName>
</protein>
<evidence type="ECO:0000256" key="1">
    <source>
        <dbReference type="ARBA" id="ARBA00004141"/>
    </source>
</evidence>
<gene>
    <name evidence="6" type="ORF">AVDCRST_MAG63-2854</name>
</gene>
<evidence type="ECO:0000256" key="2">
    <source>
        <dbReference type="ARBA" id="ARBA00022692"/>
    </source>
</evidence>
<proteinExistence type="predicted"/>
<reference evidence="6" key="1">
    <citation type="submission" date="2020-02" db="EMBL/GenBank/DDBJ databases">
        <authorList>
            <person name="Meier V. D."/>
        </authorList>
    </citation>
    <scope>NUCLEOTIDE SEQUENCE</scope>
    <source>
        <strain evidence="6">AVDCRST_MAG63</strain>
    </source>
</reference>
<comment type="subcellular location">
    <subcellularLocation>
        <location evidence="1">Membrane</location>
        <topology evidence="1">Multi-pass membrane protein</topology>
    </subcellularLocation>
</comment>
<dbReference type="AlphaFoldDB" id="A0A6J4J819"/>
<keyword evidence="4 5" id="KW-0472">Membrane</keyword>
<evidence type="ECO:0000256" key="4">
    <source>
        <dbReference type="ARBA" id="ARBA00023136"/>
    </source>
</evidence>
<evidence type="ECO:0000256" key="5">
    <source>
        <dbReference type="SAM" id="Phobius"/>
    </source>
</evidence>
<dbReference type="PANTHER" id="PTHR36974:SF1">
    <property type="entry name" value="DOXX FAMILY MEMBRANE PROTEIN"/>
    <property type="match status" value="1"/>
</dbReference>
<dbReference type="EMBL" id="CADCTO010000374">
    <property type="protein sequence ID" value="CAA9269310.1"/>
    <property type="molecule type" value="Genomic_DNA"/>
</dbReference>
<evidence type="ECO:0000256" key="3">
    <source>
        <dbReference type="ARBA" id="ARBA00022989"/>
    </source>
</evidence>
<dbReference type="GO" id="GO:0016020">
    <property type="term" value="C:membrane"/>
    <property type="evidence" value="ECO:0007669"/>
    <property type="project" value="UniProtKB-SubCell"/>
</dbReference>
<feature type="transmembrane region" description="Helical" evidence="5">
    <location>
        <begin position="12"/>
        <end position="31"/>
    </location>
</feature>
<evidence type="ECO:0000313" key="6">
    <source>
        <dbReference type="EMBL" id="CAA9269310.1"/>
    </source>
</evidence>
<feature type="transmembrane region" description="Helical" evidence="5">
    <location>
        <begin position="102"/>
        <end position="122"/>
    </location>
</feature>
<dbReference type="Pfam" id="PF13564">
    <property type="entry name" value="DoxX_2"/>
    <property type="match status" value="1"/>
</dbReference>
<feature type="transmembrane region" description="Helical" evidence="5">
    <location>
        <begin position="43"/>
        <end position="61"/>
    </location>
</feature>
<feature type="transmembrane region" description="Helical" evidence="5">
    <location>
        <begin position="68"/>
        <end position="90"/>
    </location>
</feature>
<keyword evidence="2 5" id="KW-0812">Transmembrane</keyword>
<sequence length="132" mass="14460">MRQLRPLSRLLLAVLFVGGGVLHFTATPVYLKVMPPYLPHPRLLVYLSGACEIAGGIGVLLPPPVCRWAGWGLIALLVAVFPANVHMAMHRDSIPGLDVQPFLLWLRLPLQLVLIAWVAFATGKAPDKPQTR</sequence>
<organism evidence="6">
    <name type="scientific">uncultured Armatimonadetes bacterium</name>
    <dbReference type="NCBI Taxonomy" id="157466"/>
    <lineage>
        <taxon>Bacteria</taxon>
        <taxon>Bacillati</taxon>
        <taxon>Armatimonadota</taxon>
        <taxon>environmental samples</taxon>
    </lineage>
</organism>
<evidence type="ECO:0008006" key="7">
    <source>
        <dbReference type="Google" id="ProtNLM"/>
    </source>
</evidence>
<keyword evidence="3 5" id="KW-1133">Transmembrane helix</keyword>
<accession>A0A6J4J819</accession>
<dbReference type="PANTHER" id="PTHR36974">
    <property type="entry name" value="MEMBRANE PROTEIN-RELATED"/>
    <property type="match status" value="1"/>
</dbReference>
<name>A0A6J4J819_9BACT</name>